<dbReference type="STRING" id="5722.A2FJ82"/>
<dbReference type="InterPro" id="IPR001404">
    <property type="entry name" value="Hsp90_fam"/>
</dbReference>
<dbReference type="PANTHER" id="PTHR11528">
    <property type="entry name" value="HEAT SHOCK PROTEIN 90 FAMILY MEMBER"/>
    <property type="match status" value="1"/>
</dbReference>
<dbReference type="GO" id="GO:0016887">
    <property type="term" value="F:ATP hydrolysis activity"/>
    <property type="evidence" value="ECO:0007669"/>
    <property type="project" value="InterPro"/>
</dbReference>
<proteinExistence type="inferred from homology"/>
<evidence type="ECO:0000256" key="4">
    <source>
        <dbReference type="ARBA" id="ARBA00023186"/>
    </source>
</evidence>
<reference evidence="6" key="1">
    <citation type="submission" date="2006-10" db="EMBL/GenBank/DDBJ databases">
        <authorList>
            <person name="Amadeo P."/>
            <person name="Zhao Q."/>
            <person name="Wortman J."/>
            <person name="Fraser-Liggett C."/>
            <person name="Carlton J."/>
        </authorList>
    </citation>
    <scope>NUCLEOTIDE SEQUENCE</scope>
    <source>
        <strain evidence="6">G3</strain>
    </source>
</reference>
<dbReference type="Pfam" id="PF00183">
    <property type="entry name" value="HSP90"/>
    <property type="match status" value="1"/>
</dbReference>
<accession>A2FJ82</accession>
<evidence type="ECO:0000256" key="2">
    <source>
        <dbReference type="ARBA" id="ARBA00022741"/>
    </source>
</evidence>
<keyword evidence="7" id="KW-1185">Reference proteome</keyword>
<reference evidence="6" key="2">
    <citation type="journal article" date="2007" name="Science">
        <title>Draft genome sequence of the sexually transmitted pathogen Trichomonas vaginalis.</title>
        <authorList>
            <person name="Carlton J.M."/>
            <person name="Hirt R.P."/>
            <person name="Silva J.C."/>
            <person name="Delcher A.L."/>
            <person name="Schatz M."/>
            <person name="Zhao Q."/>
            <person name="Wortman J.R."/>
            <person name="Bidwell S.L."/>
            <person name="Alsmark U.C.M."/>
            <person name="Besteiro S."/>
            <person name="Sicheritz-Ponten T."/>
            <person name="Noel C.J."/>
            <person name="Dacks J.B."/>
            <person name="Foster P.G."/>
            <person name="Simillion C."/>
            <person name="Van de Peer Y."/>
            <person name="Miranda-Saavedra D."/>
            <person name="Barton G.J."/>
            <person name="Westrop G.D."/>
            <person name="Mueller S."/>
            <person name="Dessi D."/>
            <person name="Fiori P.L."/>
            <person name="Ren Q."/>
            <person name="Paulsen I."/>
            <person name="Zhang H."/>
            <person name="Bastida-Corcuera F.D."/>
            <person name="Simoes-Barbosa A."/>
            <person name="Brown M.T."/>
            <person name="Hayes R.D."/>
            <person name="Mukherjee M."/>
            <person name="Okumura C.Y."/>
            <person name="Schneider R."/>
            <person name="Smith A.J."/>
            <person name="Vanacova S."/>
            <person name="Villalvazo M."/>
            <person name="Haas B.J."/>
            <person name="Pertea M."/>
            <person name="Feldblyum T.V."/>
            <person name="Utterback T.R."/>
            <person name="Shu C.L."/>
            <person name="Osoegawa K."/>
            <person name="de Jong P.J."/>
            <person name="Hrdy I."/>
            <person name="Horvathova L."/>
            <person name="Zubacova Z."/>
            <person name="Dolezal P."/>
            <person name="Malik S.B."/>
            <person name="Logsdon J.M. Jr."/>
            <person name="Henze K."/>
            <person name="Gupta A."/>
            <person name="Wang C.C."/>
            <person name="Dunne R.L."/>
            <person name="Upcroft J.A."/>
            <person name="Upcroft P."/>
            <person name="White O."/>
            <person name="Salzberg S.L."/>
            <person name="Tang P."/>
            <person name="Chiu C.-H."/>
            <person name="Lee Y.-S."/>
            <person name="Embley T.M."/>
            <person name="Coombs G.H."/>
            <person name="Mottram J.C."/>
            <person name="Tachezy J."/>
            <person name="Fraser-Liggett C.M."/>
            <person name="Johnson P.J."/>
        </authorList>
    </citation>
    <scope>NUCLEOTIDE SEQUENCE [LARGE SCALE GENOMIC DNA]</scope>
    <source>
        <strain evidence="6">G3</strain>
    </source>
</reference>
<dbReference type="GO" id="GO:0005524">
    <property type="term" value="F:ATP binding"/>
    <property type="evidence" value="ECO:0007669"/>
    <property type="project" value="UniProtKB-KW"/>
</dbReference>
<dbReference type="InterPro" id="IPR037196">
    <property type="entry name" value="HSP90_C"/>
</dbReference>
<dbReference type="Gene3D" id="3.40.50.11260">
    <property type="match status" value="1"/>
</dbReference>
<dbReference type="FunFam" id="1.20.120.790:FF:000001">
    <property type="entry name" value="Heat shock protein 90 alpha"/>
    <property type="match status" value="1"/>
</dbReference>
<evidence type="ECO:0000313" key="7">
    <source>
        <dbReference type="Proteomes" id="UP000001542"/>
    </source>
</evidence>
<dbReference type="VEuPathDB" id="TrichDB:TVAGG3_0440810"/>
<protein>
    <submittedName>
        <fullName evidence="6">Hsp90 protein</fullName>
    </submittedName>
</protein>
<keyword evidence="2" id="KW-0547">Nucleotide-binding</keyword>
<dbReference type="Gene3D" id="1.20.120.790">
    <property type="entry name" value="Heat shock protein 90, C-terminal domain"/>
    <property type="match status" value="1"/>
</dbReference>
<evidence type="ECO:0000256" key="3">
    <source>
        <dbReference type="ARBA" id="ARBA00022840"/>
    </source>
</evidence>
<dbReference type="SUPFAM" id="SSF110942">
    <property type="entry name" value="HSP90 C-terminal domain"/>
    <property type="match status" value="1"/>
</dbReference>
<keyword evidence="4" id="KW-0143">Chaperone</keyword>
<organism evidence="6 7">
    <name type="scientific">Trichomonas vaginalis (strain ATCC PRA-98 / G3)</name>
    <dbReference type="NCBI Taxonomy" id="412133"/>
    <lineage>
        <taxon>Eukaryota</taxon>
        <taxon>Metamonada</taxon>
        <taxon>Parabasalia</taxon>
        <taxon>Trichomonadida</taxon>
        <taxon>Trichomonadidae</taxon>
        <taxon>Trichomonas</taxon>
    </lineage>
</organism>
<sequence>MKEGQKGIYWISGETKEAVMNSPMLEVFRQKGIEVLFLIDPIDEYCFQQLNEYSDHKLMCITKENCEIDETEDEKKQYEDLKAKLEPMFTKIKDLIGKDCEKVVLSKRLVVTPCVIVTGEYGYTANFQRLMNAQALRDNTMSQYMQAKKTLEINGKHPVVTKLVDMLEKDETDKNAKEMLSMLWDTAQLASGFTLANPAAFSARINRMVAVALDVAGQLKELPPLVEEKPKVEEAKEGEAAPAADSADLNKFDDVD</sequence>
<evidence type="ECO:0000256" key="5">
    <source>
        <dbReference type="SAM" id="MobiDB-lite"/>
    </source>
</evidence>
<dbReference type="VEuPathDB" id="TrichDB:TVAG_034720"/>
<name>A2FJ82_TRIV3</name>
<comment type="similarity">
    <text evidence="1">Belongs to the heat shock protein 90 family.</text>
</comment>
<dbReference type="GO" id="GO:0140662">
    <property type="term" value="F:ATP-dependent protein folding chaperone"/>
    <property type="evidence" value="ECO:0007669"/>
    <property type="project" value="InterPro"/>
</dbReference>
<dbReference type="EMBL" id="DS113826">
    <property type="protein sequence ID" value="EAX95043.1"/>
    <property type="molecule type" value="Genomic_DNA"/>
</dbReference>
<feature type="region of interest" description="Disordered" evidence="5">
    <location>
        <begin position="228"/>
        <end position="256"/>
    </location>
</feature>
<evidence type="ECO:0000256" key="1">
    <source>
        <dbReference type="ARBA" id="ARBA00008239"/>
    </source>
</evidence>
<keyword evidence="3" id="KW-0067">ATP-binding</keyword>
<dbReference type="InterPro" id="IPR020568">
    <property type="entry name" value="Ribosomal_Su5_D2-typ_SF"/>
</dbReference>
<gene>
    <name evidence="6" type="ORF">TVAG_034720</name>
</gene>
<dbReference type="OMA" id="RTESNPW"/>
<dbReference type="SUPFAM" id="SSF54211">
    <property type="entry name" value="Ribosomal protein S5 domain 2-like"/>
    <property type="match status" value="1"/>
</dbReference>
<dbReference type="AlphaFoldDB" id="A2FJ82"/>
<dbReference type="GO" id="GO:0051082">
    <property type="term" value="F:unfolded protein binding"/>
    <property type="evidence" value="ECO:0007669"/>
    <property type="project" value="InterPro"/>
</dbReference>
<dbReference type="InParanoid" id="A2FJ82"/>
<dbReference type="SMR" id="A2FJ82"/>
<evidence type="ECO:0000313" key="6">
    <source>
        <dbReference type="EMBL" id="EAX95043.1"/>
    </source>
</evidence>
<dbReference type="Proteomes" id="UP000001542">
    <property type="component" value="Unassembled WGS sequence"/>
</dbReference>
<dbReference type="OrthoDB" id="28737at2759"/>
<feature type="compositionally biased region" description="Basic and acidic residues" evidence="5">
    <location>
        <begin position="228"/>
        <end position="239"/>
    </location>
</feature>